<dbReference type="SUPFAM" id="SSF49265">
    <property type="entry name" value="Fibronectin type III"/>
    <property type="match status" value="1"/>
</dbReference>
<keyword evidence="1" id="KW-0677">Repeat</keyword>
<gene>
    <name evidence="3" type="primary">TTN</name>
    <name evidence="3" type="ORF">SNAT2548_LOCUS15905</name>
</gene>
<name>A0A812NET7_9DINO</name>
<organism evidence="3 4">
    <name type="scientific">Symbiodinium natans</name>
    <dbReference type="NCBI Taxonomy" id="878477"/>
    <lineage>
        <taxon>Eukaryota</taxon>
        <taxon>Sar</taxon>
        <taxon>Alveolata</taxon>
        <taxon>Dinophyceae</taxon>
        <taxon>Suessiales</taxon>
        <taxon>Symbiodiniaceae</taxon>
        <taxon>Symbiodinium</taxon>
    </lineage>
</organism>
<feature type="domain" description="Fibronectin type-III" evidence="2">
    <location>
        <begin position="351"/>
        <end position="467"/>
    </location>
</feature>
<dbReference type="PRINTS" id="PR00014">
    <property type="entry name" value="FNTYPEIII"/>
</dbReference>
<protein>
    <submittedName>
        <fullName evidence="3">TTN protein</fullName>
    </submittedName>
</protein>
<dbReference type="PROSITE" id="PS50853">
    <property type="entry name" value="FN3"/>
    <property type="match status" value="2"/>
</dbReference>
<dbReference type="Pfam" id="PF00041">
    <property type="entry name" value="fn3"/>
    <property type="match status" value="1"/>
</dbReference>
<dbReference type="PANTHER" id="PTHR13817:SF166">
    <property type="entry name" value="NEURONAL IGCAM-RELATED"/>
    <property type="match status" value="1"/>
</dbReference>
<keyword evidence="4" id="KW-1185">Reference proteome</keyword>
<dbReference type="InterPro" id="IPR036116">
    <property type="entry name" value="FN3_sf"/>
</dbReference>
<dbReference type="Proteomes" id="UP000604046">
    <property type="component" value="Unassembled WGS sequence"/>
</dbReference>
<dbReference type="SMART" id="SM00060">
    <property type="entry name" value="FN3"/>
    <property type="match status" value="2"/>
</dbReference>
<dbReference type="Gene3D" id="2.60.40.10">
    <property type="entry name" value="Immunoglobulins"/>
    <property type="match status" value="2"/>
</dbReference>
<accession>A0A812NET7</accession>
<dbReference type="CDD" id="cd00063">
    <property type="entry name" value="FN3"/>
    <property type="match status" value="2"/>
</dbReference>
<evidence type="ECO:0000259" key="2">
    <source>
        <dbReference type="PROSITE" id="PS50853"/>
    </source>
</evidence>
<feature type="domain" description="Fibronectin type-III" evidence="2">
    <location>
        <begin position="249"/>
        <end position="350"/>
    </location>
</feature>
<dbReference type="InterPro" id="IPR003961">
    <property type="entry name" value="FN3_dom"/>
</dbReference>
<dbReference type="AlphaFoldDB" id="A0A812NET7"/>
<comment type="caution">
    <text evidence="3">The sequence shown here is derived from an EMBL/GenBank/DDBJ whole genome shotgun (WGS) entry which is preliminary data.</text>
</comment>
<dbReference type="InterPro" id="IPR050964">
    <property type="entry name" value="Striated_Muscle_Regulatory"/>
</dbReference>
<sequence length="775" mass="86110">MRPATQSIMPAPRSMPVMPQSMMPQSMPVMPNSVPQDGEDDHLLIPHRIEDMGDGVSRRPPQNQQKPPAWHAIEERQHLLEVELQELELHPDAPDLQPGMFESLKYFVSLHPRSEEPDHIPLPRDAPLQTVDGHYIVSQAQKPVKPGLQVGIFAGSDDERPNQNAVVTFEEMFSLRMEKLDHHLVAYVWATKSALLGSPVTTLLGRALAPLQEYQLQRRSTTWGIFDILQGHRVAEMRLKYHVCTTPAGVTDLAMADVKQTEVTVKWSPPKNDHGAPIIGYKISILLDPQPNELPEWYTLCECTKSLNPVYVVANLKGNTAYLLDVRAVNKVGAGDAGEFEIVTAPVPPDPPSKPWIEEARDGCLNVAWTPPPGDGGMPITAYRIRMRKILGASRWNPFGPGEAAASWVEMGSVGAATGQEDASMYNAWVGPLELGACEYRFQVTALNKMGEGKDQTFCQGRDAMQGELRSMVVEPQYLVVMKDDTRWLAESSLGELLNFSPKSDPFFVVPSSRDAVAASNPMTQTLQAMQPVPERRPKLPLQSSLLKRIRKAELLIMRESMEVGSAIFWPRPLGGSRCMRNTRRAMWRAAFLILGFCSVGAQEHWPSDSIGERTTERVSAGKRAGKFIACTVCEHVVQSALPKTSEVDDVRKILASEEFIEHLGDAKVFCGMKRLATLFKRLKLEVATLPDGTAELRATKSQSEPFYEEINKSELAFHWKSFAVEHACLEVFRQDADSLHSAMLTEFDKLVANNPTEREQAAAGMSCSSHLTSL</sequence>
<proteinExistence type="predicted"/>
<evidence type="ECO:0000256" key="1">
    <source>
        <dbReference type="ARBA" id="ARBA00022737"/>
    </source>
</evidence>
<evidence type="ECO:0000313" key="4">
    <source>
        <dbReference type="Proteomes" id="UP000604046"/>
    </source>
</evidence>
<dbReference type="InterPro" id="IPR013783">
    <property type="entry name" value="Ig-like_fold"/>
</dbReference>
<reference evidence="3" key="1">
    <citation type="submission" date="2021-02" db="EMBL/GenBank/DDBJ databases">
        <authorList>
            <person name="Dougan E. K."/>
            <person name="Rhodes N."/>
            <person name="Thang M."/>
            <person name="Chan C."/>
        </authorList>
    </citation>
    <scope>NUCLEOTIDE SEQUENCE</scope>
</reference>
<dbReference type="PANTHER" id="PTHR13817">
    <property type="entry name" value="TITIN"/>
    <property type="match status" value="1"/>
</dbReference>
<dbReference type="EMBL" id="CAJNDS010002068">
    <property type="protein sequence ID" value="CAE7302399.1"/>
    <property type="molecule type" value="Genomic_DNA"/>
</dbReference>
<evidence type="ECO:0000313" key="3">
    <source>
        <dbReference type="EMBL" id="CAE7302399.1"/>
    </source>
</evidence>
<dbReference type="OrthoDB" id="504170at2759"/>